<evidence type="ECO:0000256" key="1">
    <source>
        <dbReference type="SAM" id="MobiDB-lite"/>
    </source>
</evidence>
<evidence type="ECO:0008006" key="5">
    <source>
        <dbReference type="Google" id="ProtNLM"/>
    </source>
</evidence>
<gene>
    <name evidence="3" type="ORF">DMC30DRAFT_418231</name>
</gene>
<feature type="signal peptide" evidence="2">
    <location>
        <begin position="1"/>
        <end position="19"/>
    </location>
</feature>
<evidence type="ECO:0000313" key="3">
    <source>
        <dbReference type="EMBL" id="TNY19075.1"/>
    </source>
</evidence>
<dbReference type="Proteomes" id="UP000311382">
    <property type="component" value="Unassembled WGS sequence"/>
</dbReference>
<evidence type="ECO:0000256" key="2">
    <source>
        <dbReference type="SAM" id="SignalP"/>
    </source>
</evidence>
<feature type="region of interest" description="Disordered" evidence="1">
    <location>
        <begin position="315"/>
        <end position="335"/>
    </location>
</feature>
<feature type="chain" id="PRO_5022828500" description="Proteophosphoglycan ppg4" evidence="2">
    <location>
        <begin position="20"/>
        <end position="335"/>
    </location>
</feature>
<keyword evidence="2" id="KW-0732">Signal</keyword>
<protein>
    <recommendedName>
        <fullName evidence="5">Proteophosphoglycan ppg4</fullName>
    </recommendedName>
</protein>
<dbReference type="OrthoDB" id="2528823at2759"/>
<comment type="caution">
    <text evidence="3">The sequence shown here is derived from an EMBL/GenBank/DDBJ whole genome shotgun (WGS) entry which is preliminary data.</text>
</comment>
<evidence type="ECO:0000313" key="4">
    <source>
        <dbReference type="Proteomes" id="UP000311382"/>
    </source>
</evidence>
<dbReference type="AlphaFoldDB" id="A0A5C5FQZ5"/>
<sequence length="335" mass="34891">MQLHLLVLSLLSVAHLAHARPTVGVRPHATRDINISHKSLSNGTVTSHHISSSVLPDELAKAIEGSDININLTTDRKKRSPAAGVNNSTINLTVIDSRKRALTAQEKRAQAAAQHHNIHIDASSSGAGGLGGIHNSTVNINLNQSGSKRARRTRRKVDLGDHSVIVDVSSSGTDGAEGGIEDSTVHVNILPARALNKSTGHHSIVVDSSALSSSDDSATTTGSHSAVVDTSSSSSVDSASSSTGVKNSTINLTVISPKEDAVAAAEAKVEVPSPASDAVDAPAPTMAHLSTRARAAFDAWQARIKARDVEEAEPAGFAQVRRNHASKRATIPERA</sequence>
<feature type="region of interest" description="Disordered" evidence="1">
    <location>
        <begin position="210"/>
        <end position="244"/>
    </location>
</feature>
<reference evidence="3 4" key="1">
    <citation type="submission" date="2019-03" db="EMBL/GenBank/DDBJ databases">
        <title>Rhodosporidium diobovatum UCD-FST 08-225 genome sequencing, assembly, and annotation.</title>
        <authorList>
            <person name="Fakankun I.U."/>
            <person name="Fristensky B."/>
            <person name="Levin D.B."/>
        </authorList>
    </citation>
    <scope>NUCLEOTIDE SEQUENCE [LARGE SCALE GENOMIC DNA]</scope>
    <source>
        <strain evidence="3 4">UCD-FST 08-225</strain>
    </source>
</reference>
<dbReference type="EMBL" id="SOZI01000109">
    <property type="protein sequence ID" value="TNY19075.1"/>
    <property type="molecule type" value="Genomic_DNA"/>
</dbReference>
<organism evidence="3 4">
    <name type="scientific">Rhodotorula diobovata</name>
    <dbReference type="NCBI Taxonomy" id="5288"/>
    <lineage>
        <taxon>Eukaryota</taxon>
        <taxon>Fungi</taxon>
        <taxon>Dikarya</taxon>
        <taxon>Basidiomycota</taxon>
        <taxon>Pucciniomycotina</taxon>
        <taxon>Microbotryomycetes</taxon>
        <taxon>Sporidiobolales</taxon>
        <taxon>Sporidiobolaceae</taxon>
        <taxon>Rhodotorula</taxon>
    </lineage>
</organism>
<accession>A0A5C5FQZ5</accession>
<keyword evidence="4" id="KW-1185">Reference proteome</keyword>
<proteinExistence type="predicted"/>
<name>A0A5C5FQZ5_9BASI</name>